<dbReference type="EMBL" id="WAAU01000008">
    <property type="protein sequence ID" value="KAB1159762.1"/>
    <property type="molecule type" value="Genomic_DNA"/>
</dbReference>
<evidence type="ECO:0000313" key="2">
    <source>
        <dbReference type="Proteomes" id="UP000467305"/>
    </source>
</evidence>
<organism evidence="1 2">
    <name type="scientific">Tenacibaculum aiptasiae</name>
    <dbReference type="NCBI Taxonomy" id="426481"/>
    <lineage>
        <taxon>Bacteria</taxon>
        <taxon>Pseudomonadati</taxon>
        <taxon>Bacteroidota</taxon>
        <taxon>Flavobacteriia</taxon>
        <taxon>Flavobacteriales</taxon>
        <taxon>Flavobacteriaceae</taxon>
        <taxon>Tenacibaculum</taxon>
    </lineage>
</organism>
<sequence length="75" mass="7873">MFRNISNLGTVLTKKEQQLIKGAFGQFNNGSIGIAIDDTKQPLSGDACSLSNLCPTGQLCKCDDDACTSGTCVNT</sequence>
<dbReference type="Proteomes" id="UP000467305">
    <property type="component" value="Unassembled WGS sequence"/>
</dbReference>
<dbReference type="OrthoDB" id="1189832at2"/>
<reference evidence="1 2" key="1">
    <citation type="submission" date="2019-09" db="EMBL/GenBank/DDBJ databases">
        <authorList>
            <person name="Cao W.R."/>
        </authorList>
    </citation>
    <scope>NUCLEOTIDE SEQUENCE [LARGE SCALE GENOMIC DNA]</scope>
    <source>
        <strain evidence="2">a4</strain>
    </source>
</reference>
<accession>A0A7J5AQG7</accession>
<protein>
    <submittedName>
        <fullName evidence="1">Uncharacterized protein</fullName>
    </submittedName>
</protein>
<evidence type="ECO:0000313" key="1">
    <source>
        <dbReference type="EMBL" id="KAB1159762.1"/>
    </source>
</evidence>
<keyword evidence="2" id="KW-1185">Reference proteome</keyword>
<name>A0A7J5AQG7_9FLAO</name>
<proteinExistence type="predicted"/>
<dbReference type="AlphaFoldDB" id="A0A7J5AQG7"/>
<comment type="caution">
    <text evidence="1">The sequence shown here is derived from an EMBL/GenBank/DDBJ whole genome shotgun (WGS) entry which is preliminary data.</text>
</comment>
<dbReference type="RefSeq" id="WP_150899007.1">
    <property type="nucleotide sequence ID" value="NZ_WAAU01000008.1"/>
</dbReference>
<gene>
    <name evidence="1" type="ORF">F7018_05485</name>
</gene>